<comment type="caution">
    <text evidence="5">The sequence shown here is derived from an EMBL/GenBank/DDBJ whole genome shotgun (WGS) entry which is preliminary data.</text>
</comment>
<organism evidence="5 6">
    <name type="scientific">Trebonia kvetii</name>
    <dbReference type="NCBI Taxonomy" id="2480626"/>
    <lineage>
        <taxon>Bacteria</taxon>
        <taxon>Bacillati</taxon>
        <taxon>Actinomycetota</taxon>
        <taxon>Actinomycetes</taxon>
        <taxon>Streptosporangiales</taxon>
        <taxon>Treboniaceae</taxon>
        <taxon>Trebonia</taxon>
    </lineage>
</organism>
<evidence type="ECO:0000259" key="4">
    <source>
        <dbReference type="Pfam" id="PF13490"/>
    </source>
</evidence>
<evidence type="ECO:0000313" key="5">
    <source>
        <dbReference type="EMBL" id="TVZ04225.1"/>
    </source>
</evidence>
<gene>
    <name evidence="5" type="ORF">EAS64_17700</name>
</gene>
<dbReference type="Proteomes" id="UP000460272">
    <property type="component" value="Unassembled WGS sequence"/>
</dbReference>
<dbReference type="Gene3D" id="1.10.10.1320">
    <property type="entry name" value="Anti-sigma factor, zinc-finger domain"/>
    <property type="match status" value="1"/>
</dbReference>
<keyword evidence="6" id="KW-1185">Reference proteome</keyword>
<keyword evidence="3" id="KW-1133">Transmembrane helix</keyword>
<dbReference type="AlphaFoldDB" id="A0A6P2C161"/>
<keyword evidence="3" id="KW-0812">Transmembrane</keyword>
<dbReference type="EMBL" id="RPFW01000003">
    <property type="protein sequence ID" value="TVZ04225.1"/>
    <property type="molecule type" value="Genomic_DNA"/>
</dbReference>
<accession>A0A6P2C161</accession>
<proteinExistence type="predicted"/>
<keyword evidence="1" id="KW-0805">Transcription regulation</keyword>
<protein>
    <recommendedName>
        <fullName evidence="4">Putative zinc-finger domain-containing protein</fullName>
    </recommendedName>
</protein>
<evidence type="ECO:0000256" key="3">
    <source>
        <dbReference type="SAM" id="Phobius"/>
    </source>
</evidence>
<dbReference type="OrthoDB" id="5242431at2"/>
<evidence type="ECO:0000313" key="6">
    <source>
        <dbReference type="Proteomes" id="UP000460272"/>
    </source>
</evidence>
<sequence length="221" mass="22550">MTTISSEHTDVGAYALGLLEDQDRAAFEAHLATCDACRGELETLSPVGVLLRGMETVELPDDASPPVDLLHRRAVASRRRRRNLLIASAAACAALLGGGIAVGLASAPNQPPAALTGQVHSATNPANGAVGIVGLVAKGWGTQVQLDLAGVKGPLECELIAVSKTGERRTVTGWFVPAPGDGVPGHPAHLLVQGGTAIALGDLARFEVTVASGQVLLTIPV</sequence>
<evidence type="ECO:0000256" key="1">
    <source>
        <dbReference type="ARBA" id="ARBA00023015"/>
    </source>
</evidence>
<evidence type="ECO:0000256" key="2">
    <source>
        <dbReference type="ARBA" id="ARBA00023163"/>
    </source>
</evidence>
<dbReference type="InterPro" id="IPR027383">
    <property type="entry name" value="Znf_put"/>
</dbReference>
<dbReference type="Pfam" id="PF13490">
    <property type="entry name" value="zf-HC2"/>
    <property type="match status" value="1"/>
</dbReference>
<keyword evidence="2" id="KW-0804">Transcription</keyword>
<feature type="domain" description="Putative zinc-finger" evidence="4">
    <location>
        <begin position="11"/>
        <end position="38"/>
    </location>
</feature>
<dbReference type="InterPro" id="IPR041916">
    <property type="entry name" value="Anti_sigma_zinc_sf"/>
</dbReference>
<keyword evidence="3" id="KW-0472">Membrane</keyword>
<name>A0A6P2C161_9ACTN</name>
<reference evidence="5 6" key="1">
    <citation type="submission" date="2018-11" db="EMBL/GenBank/DDBJ databases">
        <title>Trebonia kvetii gen.nov., sp.nov., a novel acidophilic actinobacterium, and proposal of the new actinobacterial family Treboniaceae fam. nov.</title>
        <authorList>
            <person name="Rapoport D."/>
            <person name="Sagova-Mareckova M."/>
            <person name="Sedlacek I."/>
            <person name="Provaznik J."/>
            <person name="Kralova S."/>
            <person name="Pavlinic D."/>
            <person name="Benes V."/>
            <person name="Kopecky J."/>
        </authorList>
    </citation>
    <scope>NUCLEOTIDE SEQUENCE [LARGE SCALE GENOMIC DNA]</scope>
    <source>
        <strain evidence="5 6">15Tr583</strain>
    </source>
</reference>
<dbReference type="RefSeq" id="WP_145854094.1">
    <property type="nucleotide sequence ID" value="NZ_RPFW01000003.1"/>
</dbReference>
<feature type="transmembrane region" description="Helical" evidence="3">
    <location>
        <begin position="83"/>
        <end position="105"/>
    </location>
</feature>